<name>A0AAW0B9D3_9AGAR</name>
<keyword evidence="3" id="KW-1185">Reference proteome</keyword>
<dbReference type="AlphaFoldDB" id="A0AAW0B9D3"/>
<organism evidence="2 3">
    <name type="scientific">Paramarasmius palmivorus</name>
    <dbReference type="NCBI Taxonomy" id="297713"/>
    <lineage>
        <taxon>Eukaryota</taxon>
        <taxon>Fungi</taxon>
        <taxon>Dikarya</taxon>
        <taxon>Basidiomycota</taxon>
        <taxon>Agaricomycotina</taxon>
        <taxon>Agaricomycetes</taxon>
        <taxon>Agaricomycetidae</taxon>
        <taxon>Agaricales</taxon>
        <taxon>Marasmiineae</taxon>
        <taxon>Marasmiaceae</taxon>
        <taxon>Paramarasmius</taxon>
    </lineage>
</organism>
<sequence length="331" mass="36483">MRIALGPGAQRRSTLWRDVNTMDGKSNLGNHVKFRFCLGPSAYPVSALDRIDHNAATHPSQPTTTITMTNRKGKAREDSKGRSRADSRTSSQEIDREKAAQRDRGQRIDRSDGRVVEMPPDSDSDPDVNFSVVIYSSDEDDDDNTPASPISTKKQRSAEAPPPSYCSSPVPSSSRKIPSTPTSKRTSNEPSATSMPERQKNLGFVVYKGRAPGVYRYLYMIAPEDRVSGGLFKGFTSYEEAQNVYQHAYQSGVIGALNDDPMDGGSPNVYVVTQGIRPAVYSSGHSALRDGLGWSGGALYIFHDRRKAETFYSRESTARRTQSWAQVNHGH</sequence>
<evidence type="ECO:0000313" key="2">
    <source>
        <dbReference type="EMBL" id="KAK7022819.1"/>
    </source>
</evidence>
<dbReference type="EMBL" id="JAYKXP010000147">
    <property type="protein sequence ID" value="KAK7022819.1"/>
    <property type="molecule type" value="Genomic_DNA"/>
</dbReference>
<accession>A0AAW0B9D3</accession>
<dbReference type="Proteomes" id="UP001383192">
    <property type="component" value="Unassembled WGS sequence"/>
</dbReference>
<proteinExistence type="predicted"/>
<gene>
    <name evidence="2" type="ORF">VNI00_016946</name>
</gene>
<comment type="caution">
    <text evidence="2">The sequence shown here is derived from an EMBL/GenBank/DDBJ whole genome shotgun (WGS) entry which is preliminary data.</text>
</comment>
<reference evidence="2 3" key="1">
    <citation type="submission" date="2024-01" db="EMBL/GenBank/DDBJ databases">
        <title>A draft genome for a cacao thread blight-causing isolate of Paramarasmius palmivorus.</title>
        <authorList>
            <person name="Baruah I.K."/>
            <person name="Bukari Y."/>
            <person name="Amoako-Attah I."/>
            <person name="Meinhardt L.W."/>
            <person name="Bailey B.A."/>
            <person name="Cohen S.P."/>
        </authorList>
    </citation>
    <scope>NUCLEOTIDE SEQUENCE [LARGE SCALE GENOMIC DNA]</scope>
    <source>
        <strain evidence="2 3">GH-12</strain>
    </source>
</reference>
<evidence type="ECO:0000313" key="3">
    <source>
        <dbReference type="Proteomes" id="UP001383192"/>
    </source>
</evidence>
<feature type="compositionally biased region" description="Basic and acidic residues" evidence="1">
    <location>
        <begin position="75"/>
        <end position="115"/>
    </location>
</feature>
<protein>
    <submittedName>
        <fullName evidence="2">Uncharacterized protein</fullName>
    </submittedName>
</protein>
<evidence type="ECO:0000256" key="1">
    <source>
        <dbReference type="SAM" id="MobiDB-lite"/>
    </source>
</evidence>
<feature type="compositionally biased region" description="Low complexity" evidence="1">
    <location>
        <begin position="165"/>
        <end position="179"/>
    </location>
</feature>
<feature type="region of interest" description="Disordered" evidence="1">
    <location>
        <begin position="54"/>
        <end position="197"/>
    </location>
</feature>
<feature type="compositionally biased region" description="Polar residues" evidence="1">
    <location>
        <begin position="57"/>
        <end position="70"/>
    </location>
</feature>
<feature type="compositionally biased region" description="Polar residues" evidence="1">
    <location>
        <begin position="180"/>
        <end position="196"/>
    </location>
</feature>